<keyword evidence="3" id="KW-0804">Transcription</keyword>
<feature type="compositionally biased region" description="Low complexity" evidence="4">
    <location>
        <begin position="1"/>
        <end position="15"/>
    </location>
</feature>
<dbReference type="InterPro" id="IPR036390">
    <property type="entry name" value="WH_DNA-bd_sf"/>
</dbReference>
<proteinExistence type="predicted"/>
<feature type="compositionally biased region" description="Polar residues" evidence="4">
    <location>
        <begin position="23"/>
        <end position="32"/>
    </location>
</feature>
<dbReference type="GO" id="GO:0003677">
    <property type="term" value="F:DNA binding"/>
    <property type="evidence" value="ECO:0007669"/>
    <property type="project" value="UniProtKB-KW"/>
</dbReference>
<feature type="domain" description="IclR-ED" evidence="6">
    <location>
        <begin position="114"/>
        <end position="272"/>
    </location>
</feature>
<evidence type="ECO:0000259" key="5">
    <source>
        <dbReference type="PROSITE" id="PS51077"/>
    </source>
</evidence>
<keyword evidence="2" id="KW-0238">DNA-binding</keyword>
<dbReference type="InterPro" id="IPR050707">
    <property type="entry name" value="HTH_MetabolicPath_Reg"/>
</dbReference>
<feature type="region of interest" description="Disordered" evidence="4">
    <location>
        <begin position="1"/>
        <end position="48"/>
    </location>
</feature>
<dbReference type="InterPro" id="IPR029016">
    <property type="entry name" value="GAF-like_dom_sf"/>
</dbReference>
<dbReference type="InterPro" id="IPR005471">
    <property type="entry name" value="Tscrpt_reg_IclR_N"/>
</dbReference>
<keyword evidence="8" id="KW-1185">Reference proteome</keyword>
<keyword evidence="1" id="KW-0805">Transcription regulation</keyword>
<accession>A0A1G6URR8</accession>
<dbReference type="EMBL" id="FMZC01000006">
    <property type="protein sequence ID" value="SDD44088.1"/>
    <property type="molecule type" value="Genomic_DNA"/>
</dbReference>
<dbReference type="SUPFAM" id="SSF55781">
    <property type="entry name" value="GAF domain-like"/>
    <property type="match status" value="1"/>
</dbReference>
<dbReference type="RefSeq" id="WP_245711344.1">
    <property type="nucleotide sequence ID" value="NZ_FMZC01000006.1"/>
</dbReference>
<dbReference type="GO" id="GO:0003700">
    <property type="term" value="F:DNA-binding transcription factor activity"/>
    <property type="evidence" value="ECO:0007669"/>
    <property type="project" value="TreeGrafter"/>
</dbReference>
<evidence type="ECO:0000256" key="3">
    <source>
        <dbReference type="ARBA" id="ARBA00023163"/>
    </source>
</evidence>
<evidence type="ECO:0000256" key="2">
    <source>
        <dbReference type="ARBA" id="ARBA00023125"/>
    </source>
</evidence>
<dbReference type="PANTHER" id="PTHR30136">
    <property type="entry name" value="HELIX-TURN-HELIX TRANSCRIPTIONAL REGULATOR, ICLR FAMILY"/>
    <property type="match status" value="1"/>
</dbReference>
<name>A0A1G6URR8_9BURK</name>
<dbReference type="PANTHER" id="PTHR30136:SF39">
    <property type="entry name" value="TRANSCRIPTIONAL REGULATORY PROTEIN"/>
    <property type="match status" value="1"/>
</dbReference>
<gene>
    <name evidence="7" type="ORF">SAMN05192589_106154</name>
</gene>
<dbReference type="SMART" id="SM00346">
    <property type="entry name" value="HTH_ICLR"/>
    <property type="match status" value="1"/>
</dbReference>
<evidence type="ECO:0000256" key="1">
    <source>
        <dbReference type="ARBA" id="ARBA00023015"/>
    </source>
</evidence>
<feature type="domain" description="HTH iclR-type" evidence="5">
    <location>
        <begin position="52"/>
        <end position="113"/>
    </location>
</feature>
<evidence type="ECO:0000313" key="8">
    <source>
        <dbReference type="Proteomes" id="UP000198781"/>
    </source>
</evidence>
<evidence type="ECO:0000256" key="4">
    <source>
        <dbReference type="SAM" id="MobiDB-lite"/>
    </source>
</evidence>
<dbReference type="Gene3D" id="1.10.10.10">
    <property type="entry name" value="Winged helix-like DNA-binding domain superfamily/Winged helix DNA-binding domain"/>
    <property type="match status" value="1"/>
</dbReference>
<feature type="compositionally biased region" description="Low complexity" evidence="4">
    <location>
        <begin position="33"/>
        <end position="48"/>
    </location>
</feature>
<dbReference type="Pfam" id="PF09339">
    <property type="entry name" value="HTH_IclR"/>
    <property type="match status" value="1"/>
</dbReference>
<dbReference type="PROSITE" id="PS51078">
    <property type="entry name" value="ICLR_ED"/>
    <property type="match status" value="1"/>
</dbReference>
<dbReference type="PROSITE" id="PS51077">
    <property type="entry name" value="HTH_ICLR"/>
    <property type="match status" value="1"/>
</dbReference>
<dbReference type="Pfam" id="PF01614">
    <property type="entry name" value="IclR_C"/>
    <property type="match status" value="2"/>
</dbReference>
<sequence>MSNSAKTASPPASASQRKPSKPPSTGDTTSHSADAPAAEGRGPGEASSAHGVIAVTRALQLLEAFALGESRLSLAELSRRCALHKTTVLRLARTLAQSGFMVQREDGDWRLGPAAGWLGARYQAGFDVQNVLEPALRELTQASGESAAFYVREGNVRTCLVRVEGPQALRHHARMGEGLPLDKGSPGRVILAFSGEPGEVYEQIRKQGYHWSISEREQGVSTVSAPVFGMHWRLMGSVCISGPASRLAAPRLEALAQTVVAAANRLSYALAGSTAAAASPVQARPSQWHP</sequence>
<dbReference type="SUPFAM" id="SSF46785">
    <property type="entry name" value="Winged helix' DNA-binding domain"/>
    <property type="match status" value="1"/>
</dbReference>
<evidence type="ECO:0000259" key="6">
    <source>
        <dbReference type="PROSITE" id="PS51078"/>
    </source>
</evidence>
<dbReference type="InterPro" id="IPR036388">
    <property type="entry name" value="WH-like_DNA-bd_sf"/>
</dbReference>
<organism evidence="7 8">
    <name type="scientific">Paracidovorax valerianellae</name>
    <dbReference type="NCBI Taxonomy" id="187868"/>
    <lineage>
        <taxon>Bacteria</taxon>
        <taxon>Pseudomonadati</taxon>
        <taxon>Pseudomonadota</taxon>
        <taxon>Betaproteobacteria</taxon>
        <taxon>Burkholderiales</taxon>
        <taxon>Comamonadaceae</taxon>
        <taxon>Paracidovorax</taxon>
    </lineage>
</organism>
<dbReference type="AlphaFoldDB" id="A0A1G6URR8"/>
<evidence type="ECO:0000313" key="7">
    <source>
        <dbReference type="EMBL" id="SDD44088.1"/>
    </source>
</evidence>
<dbReference type="InterPro" id="IPR014757">
    <property type="entry name" value="Tscrpt_reg_IclR_C"/>
</dbReference>
<reference evidence="7 8" key="1">
    <citation type="submission" date="2016-10" db="EMBL/GenBank/DDBJ databases">
        <authorList>
            <person name="de Groot N.N."/>
        </authorList>
    </citation>
    <scope>NUCLEOTIDE SEQUENCE [LARGE SCALE GENOMIC DNA]</scope>
    <source>
        <strain evidence="7 8">DSM 16619</strain>
    </source>
</reference>
<dbReference type="GO" id="GO:0045892">
    <property type="term" value="P:negative regulation of DNA-templated transcription"/>
    <property type="evidence" value="ECO:0007669"/>
    <property type="project" value="TreeGrafter"/>
</dbReference>
<protein>
    <submittedName>
        <fullName evidence="7">Transcriptional regulator, IclR family</fullName>
    </submittedName>
</protein>
<dbReference type="STRING" id="187868.SAMN05192589_106154"/>
<dbReference type="Gene3D" id="3.30.450.40">
    <property type="match status" value="2"/>
</dbReference>
<dbReference type="Proteomes" id="UP000198781">
    <property type="component" value="Unassembled WGS sequence"/>
</dbReference>